<evidence type="ECO:0000256" key="4">
    <source>
        <dbReference type="ARBA" id="ARBA00022729"/>
    </source>
</evidence>
<dbReference type="PROSITE" id="PS00149">
    <property type="entry name" value="SULFATASE_2"/>
    <property type="match status" value="1"/>
</dbReference>
<keyword evidence="10" id="KW-1185">Reference proteome</keyword>
<evidence type="ECO:0000313" key="10">
    <source>
        <dbReference type="Proteomes" id="UP001208570"/>
    </source>
</evidence>
<reference evidence="9" key="1">
    <citation type="journal article" date="2023" name="Mol. Biol. Evol.">
        <title>Third-Generation Sequencing Reveals the Adaptive Role of the Epigenome in Three Deep-Sea Polychaetes.</title>
        <authorList>
            <person name="Perez M."/>
            <person name="Aroh O."/>
            <person name="Sun Y."/>
            <person name="Lan Y."/>
            <person name="Juniper S.K."/>
            <person name="Young C.R."/>
            <person name="Angers B."/>
            <person name="Qian P.Y."/>
        </authorList>
    </citation>
    <scope>NUCLEOTIDE SEQUENCE</scope>
    <source>
        <strain evidence="9">P08H-3</strain>
    </source>
</reference>
<keyword evidence="5" id="KW-0378">Hydrolase</keyword>
<dbReference type="Pfam" id="PF00884">
    <property type="entry name" value="Sulfatase"/>
    <property type="match status" value="1"/>
</dbReference>
<keyword evidence="6" id="KW-0106">Calcium</keyword>
<feature type="transmembrane region" description="Helical" evidence="7">
    <location>
        <begin position="12"/>
        <end position="31"/>
    </location>
</feature>
<dbReference type="CDD" id="cd16030">
    <property type="entry name" value="iduronate-2-sulfatase"/>
    <property type="match status" value="1"/>
</dbReference>
<evidence type="ECO:0000259" key="8">
    <source>
        <dbReference type="Pfam" id="PF00884"/>
    </source>
</evidence>
<name>A0AAD9JCT1_9ANNE</name>
<evidence type="ECO:0000256" key="7">
    <source>
        <dbReference type="SAM" id="Phobius"/>
    </source>
</evidence>
<dbReference type="EMBL" id="JAODUP010000387">
    <property type="protein sequence ID" value="KAK2150807.1"/>
    <property type="molecule type" value="Genomic_DNA"/>
</dbReference>
<dbReference type="InterPro" id="IPR035874">
    <property type="entry name" value="IDS"/>
</dbReference>
<keyword evidence="4" id="KW-0732">Signal</keyword>
<evidence type="ECO:0000256" key="5">
    <source>
        <dbReference type="ARBA" id="ARBA00022801"/>
    </source>
</evidence>
<dbReference type="InterPro" id="IPR000917">
    <property type="entry name" value="Sulfatase_N"/>
</dbReference>
<comment type="similarity">
    <text evidence="2">Belongs to the sulfatase family.</text>
</comment>
<keyword evidence="7" id="KW-1133">Transmembrane helix</keyword>
<dbReference type="PANTHER" id="PTHR45953">
    <property type="entry name" value="IDURONATE 2-SULFATASE"/>
    <property type="match status" value="1"/>
</dbReference>
<dbReference type="Gene3D" id="3.40.720.10">
    <property type="entry name" value="Alkaline Phosphatase, subunit A"/>
    <property type="match status" value="1"/>
</dbReference>
<proteinExistence type="inferred from homology"/>
<feature type="domain" description="Sulfatase N-terminal" evidence="8">
    <location>
        <begin position="74"/>
        <end position="432"/>
    </location>
</feature>
<protein>
    <recommendedName>
        <fullName evidence="8">Sulfatase N-terminal domain-containing protein</fullName>
    </recommendedName>
</protein>
<dbReference type="GO" id="GO:0005737">
    <property type="term" value="C:cytoplasm"/>
    <property type="evidence" value="ECO:0007669"/>
    <property type="project" value="TreeGrafter"/>
</dbReference>
<evidence type="ECO:0000313" key="9">
    <source>
        <dbReference type="EMBL" id="KAK2150807.1"/>
    </source>
</evidence>
<evidence type="ECO:0000256" key="1">
    <source>
        <dbReference type="ARBA" id="ARBA00001913"/>
    </source>
</evidence>
<accession>A0AAD9JCT1</accession>
<dbReference type="InterPro" id="IPR017850">
    <property type="entry name" value="Alkaline_phosphatase_core_sf"/>
</dbReference>
<evidence type="ECO:0000256" key="2">
    <source>
        <dbReference type="ARBA" id="ARBA00008779"/>
    </source>
</evidence>
<sequence>MLRVRFQLKVIKKCYSLFLSVTLFVFIFLAYPRATDDELPLGHAVDGSGGDATADTRADDYRTNRTAAPGCPRKNVLFLVSDDLRPQLGSYSGRDYPNPMSDQVVLTPNLDALARRSLVLLRAYAQWSSCGPSRSSFLTSRRPHTTKVWDLHSSWRTSGGNFTSLPQLFKENGYLTAGAGKVFHPSETDANDPASWSLPFYEPANLPYWSRVSTVGVSWKAVTKAERLQLPLEDEQTTDYAQKLLRVLAPRAKSCRQPFFLAAGFHKPHLPFVFPEEFLKLYPLSEVRPPLNPYAPIGMPEVAWDDFIELRRYLDVRKLRNNGLVNETFPSQITRQLRRAYYATVSYVDFLVGRLLDELKSLELDDSTIVVFVSDHGFSLGENGEWGKHTNFEQSLHVPMMVHIPGLTDSGIWSRSLVELVDLYPTLAEASGLDAVLPCPEISANCTLCTEGASLIPLIERPSADIKDAAFSQHKRNNLRMGYSIRTDRYRYTEWIQIARTWSSYERWDFHNNWDNLLGAELYDHGTDPLETINLAHHRDHGNIRDALSRRLHRHFRSTILDFPRNAKSLFLDY</sequence>
<gene>
    <name evidence="9" type="ORF">LSH36_387g01058</name>
</gene>
<comment type="cofactor">
    <cofactor evidence="1">
        <name>Ca(2+)</name>
        <dbReference type="ChEBI" id="CHEBI:29108"/>
    </cofactor>
</comment>
<dbReference type="GO" id="GO:0004423">
    <property type="term" value="F:iduronate-2-sulfatase activity"/>
    <property type="evidence" value="ECO:0007669"/>
    <property type="project" value="InterPro"/>
</dbReference>
<keyword evidence="7" id="KW-0812">Transmembrane</keyword>
<dbReference type="Proteomes" id="UP001208570">
    <property type="component" value="Unassembled WGS sequence"/>
</dbReference>
<evidence type="ECO:0000256" key="3">
    <source>
        <dbReference type="ARBA" id="ARBA00022723"/>
    </source>
</evidence>
<keyword evidence="3" id="KW-0479">Metal-binding</keyword>
<dbReference type="GO" id="GO:0046872">
    <property type="term" value="F:metal ion binding"/>
    <property type="evidence" value="ECO:0007669"/>
    <property type="project" value="UniProtKB-KW"/>
</dbReference>
<comment type="caution">
    <text evidence="9">The sequence shown here is derived from an EMBL/GenBank/DDBJ whole genome shotgun (WGS) entry which is preliminary data.</text>
</comment>
<dbReference type="InterPro" id="IPR024607">
    <property type="entry name" value="Sulfatase_CS"/>
</dbReference>
<organism evidence="9 10">
    <name type="scientific">Paralvinella palmiformis</name>
    <dbReference type="NCBI Taxonomy" id="53620"/>
    <lineage>
        <taxon>Eukaryota</taxon>
        <taxon>Metazoa</taxon>
        <taxon>Spiralia</taxon>
        <taxon>Lophotrochozoa</taxon>
        <taxon>Annelida</taxon>
        <taxon>Polychaeta</taxon>
        <taxon>Sedentaria</taxon>
        <taxon>Canalipalpata</taxon>
        <taxon>Terebellida</taxon>
        <taxon>Terebelliformia</taxon>
        <taxon>Alvinellidae</taxon>
        <taxon>Paralvinella</taxon>
    </lineage>
</organism>
<keyword evidence="7" id="KW-0472">Membrane</keyword>
<dbReference type="PANTHER" id="PTHR45953:SF1">
    <property type="entry name" value="IDURONATE 2-SULFATASE"/>
    <property type="match status" value="1"/>
</dbReference>
<dbReference type="SUPFAM" id="SSF53649">
    <property type="entry name" value="Alkaline phosphatase-like"/>
    <property type="match status" value="1"/>
</dbReference>
<evidence type="ECO:0000256" key="6">
    <source>
        <dbReference type="ARBA" id="ARBA00022837"/>
    </source>
</evidence>
<dbReference type="AlphaFoldDB" id="A0AAD9JCT1"/>